<organism evidence="3 4">
    <name type="scientific">Solitalea agri</name>
    <dbReference type="NCBI Taxonomy" id="2953739"/>
    <lineage>
        <taxon>Bacteria</taxon>
        <taxon>Pseudomonadati</taxon>
        <taxon>Bacteroidota</taxon>
        <taxon>Sphingobacteriia</taxon>
        <taxon>Sphingobacteriales</taxon>
        <taxon>Sphingobacteriaceae</taxon>
        <taxon>Solitalea</taxon>
    </lineage>
</organism>
<feature type="compositionally biased region" description="Basic residues" evidence="1">
    <location>
        <begin position="141"/>
        <end position="151"/>
    </location>
</feature>
<evidence type="ECO:0000256" key="1">
    <source>
        <dbReference type="SAM" id="MobiDB-lite"/>
    </source>
</evidence>
<reference evidence="3" key="1">
    <citation type="submission" date="2022-06" db="EMBL/GenBank/DDBJ databases">
        <title>Solitalea sp. MAHUQ-68 isolated from rhizospheric soil.</title>
        <authorList>
            <person name="Huq M.A."/>
        </authorList>
    </citation>
    <scope>NUCLEOTIDE SEQUENCE</scope>
    <source>
        <strain evidence="3">MAHUQ-68</strain>
    </source>
</reference>
<dbReference type="Proteomes" id="UP001155182">
    <property type="component" value="Unassembled WGS sequence"/>
</dbReference>
<gene>
    <name evidence="3" type="ORF">NF867_01465</name>
</gene>
<sequence>MKKLLLLVICSLFLFSCTKTVYVEKEKHHKNGPPPHAKAWGVKKKQRVYYYYYPSTNVYFDVTFGKYVYFNAGAWVRVNTLPSTIVITNNERVRIDYAEDNVYAYNSDHKAKYKKIPPGQAKKMNSYNDNDQGGDDDRGNGKGKGKGKGKH</sequence>
<feature type="region of interest" description="Disordered" evidence="1">
    <location>
        <begin position="113"/>
        <end position="151"/>
    </location>
</feature>
<evidence type="ECO:0000313" key="4">
    <source>
        <dbReference type="Proteomes" id="UP001155182"/>
    </source>
</evidence>
<feature type="signal peptide" evidence="2">
    <location>
        <begin position="1"/>
        <end position="21"/>
    </location>
</feature>
<dbReference type="AlphaFoldDB" id="A0A9X2EZW9"/>
<dbReference type="PROSITE" id="PS51257">
    <property type="entry name" value="PROKAR_LIPOPROTEIN"/>
    <property type="match status" value="1"/>
</dbReference>
<keyword evidence="4" id="KW-1185">Reference proteome</keyword>
<keyword evidence="2" id="KW-0732">Signal</keyword>
<evidence type="ECO:0000256" key="2">
    <source>
        <dbReference type="SAM" id="SignalP"/>
    </source>
</evidence>
<evidence type="ECO:0008006" key="5">
    <source>
        <dbReference type="Google" id="ProtNLM"/>
    </source>
</evidence>
<accession>A0A9X2EZW9</accession>
<proteinExistence type="predicted"/>
<dbReference type="RefSeq" id="WP_252585767.1">
    <property type="nucleotide sequence ID" value="NZ_JAMWYS010000006.1"/>
</dbReference>
<comment type="caution">
    <text evidence="3">The sequence shown here is derived from an EMBL/GenBank/DDBJ whole genome shotgun (WGS) entry which is preliminary data.</text>
</comment>
<name>A0A9X2EZW9_9SPHI</name>
<dbReference type="EMBL" id="JAMWYS010000006">
    <property type="protein sequence ID" value="MCO4291530.1"/>
    <property type="molecule type" value="Genomic_DNA"/>
</dbReference>
<feature type="chain" id="PRO_5040947369" description="Lipoprotein" evidence="2">
    <location>
        <begin position="22"/>
        <end position="151"/>
    </location>
</feature>
<protein>
    <recommendedName>
        <fullName evidence="5">Lipoprotein</fullName>
    </recommendedName>
</protein>
<evidence type="ECO:0000313" key="3">
    <source>
        <dbReference type="EMBL" id="MCO4291530.1"/>
    </source>
</evidence>